<evidence type="ECO:0000313" key="3">
    <source>
        <dbReference type="Proteomes" id="UP000029492"/>
    </source>
</evidence>
<evidence type="ECO:0000256" key="1">
    <source>
        <dbReference type="SAM" id="MobiDB-lite"/>
    </source>
</evidence>
<protein>
    <submittedName>
        <fullName evidence="2">Protein of unassigned function</fullName>
    </submittedName>
</protein>
<name>A0A089QDD2_9HYPH</name>
<reference evidence="2 3" key="1">
    <citation type="journal article" date="2014" name="PLoS ONE">
        <title>Genome Information of Methylobacterium oryzae, a Plant-Probiotic Methylotroph in the Phyllosphere.</title>
        <authorList>
            <person name="Kwak M.J."/>
            <person name="Jeong H."/>
            <person name="Madhaiyan M."/>
            <person name="Lee Y."/>
            <person name="Sa T.M."/>
            <person name="Oh T.K."/>
            <person name="Kim J.F."/>
        </authorList>
    </citation>
    <scope>NUCLEOTIDE SEQUENCE [LARGE SCALE GENOMIC DNA]</scope>
    <source>
        <strain evidence="2 3">CBMB20</strain>
    </source>
</reference>
<accession>A0A089QDD2</accession>
<evidence type="ECO:0000313" key="2">
    <source>
        <dbReference type="EMBL" id="AIQ92594.1"/>
    </source>
</evidence>
<dbReference type="Proteomes" id="UP000029492">
    <property type="component" value="Chromosome"/>
</dbReference>
<sequence>MTGLMLGLGSSGRPEPRETGRGGRRRADPGGLEPTIRFAR</sequence>
<feature type="compositionally biased region" description="Low complexity" evidence="1">
    <location>
        <begin position="1"/>
        <end position="13"/>
    </location>
</feature>
<dbReference type="HOGENOM" id="CLU_3292340_0_0_5"/>
<proteinExistence type="predicted"/>
<gene>
    <name evidence="2" type="ORF">MOC_4839</name>
</gene>
<dbReference type="AlphaFoldDB" id="A0A089QDD2"/>
<organism evidence="2 3">
    <name type="scientific">Methylobacterium oryzae CBMB20</name>
    <dbReference type="NCBI Taxonomy" id="693986"/>
    <lineage>
        <taxon>Bacteria</taxon>
        <taxon>Pseudomonadati</taxon>
        <taxon>Pseudomonadota</taxon>
        <taxon>Alphaproteobacteria</taxon>
        <taxon>Hyphomicrobiales</taxon>
        <taxon>Methylobacteriaceae</taxon>
        <taxon>Methylobacterium</taxon>
    </lineage>
</organism>
<feature type="compositionally biased region" description="Basic and acidic residues" evidence="1">
    <location>
        <begin position="14"/>
        <end position="28"/>
    </location>
</feature>
<feature type="region of interest" description="Disordered" evidence="1">
    <location>
        <begin position="1"/>
        <end position="40"/>
    </location>
</feature>
<keyword evidence="3" id="KW-1185">Reference proteome</keyword>
<dbReference type="KEGG" id="mor:MOC_4839"/>
<dbReference type="EMBL" id="CP003811">
    <property type="protein sequence ID" value="AIQ92594.1"/>
    <property type="molecule type" value="Genomic_DNA"/>
</dbReference>